<sequence>MTPQTKATVGGKKPILIGVLAVVFVTAIIGVVAGRGISSGRSTTEGAEGGGGFCAMLTDAIGLYKGNPVTQMGFRVGEVTGIENAGTRVKVTFSLDSGRAYPADVTAVTRSKSLLADRSLELVGNYTDGPTLSKGQCITTTFTPKNINEVAGSASDFLKDLSDNGGLDLQNALDGADTALSGTGAKAHSMYVNAAKAAQDPDGFTADIGSAIRDMAPLTTDALNNWDTILSITGQAPTVAGLGTELFYHVARFCRGIGWTIALMYDVWRNYGHELEPLILGLAPPELHDIAKNRAPGWAQDLSNLSPAIADALKQQTSTTGGLSIPYSAPAFKLDKRQCAAAGKACDTANGTVDATNLVTLVLQKAGIR</sequence>
<feature type="domain" description="Mce/MlaD" evidence="2">
    <location>
        <begin position="55"/>
        <end position="123"/>
    </location>
</feature>
<gene>
    <name evidence="3" type="ORF">GII31_19515</name>
</gene>
<protein>
    <submittedName>
        <fullName evidence="3">MCE family protein</fullName>
    </submittedName>
</protein>
<reference evidence="3" key="1">
    <citation type="journal article" date="2021" name="Nat. Microbiol.">
        <title>Cocultivation of an ultrasmall environmental parasitic bacterium with lytic ability against bacteria associated with wastewater foams.</title>
        <authorList>
            <person name="Batinovic S."/>
            <person name="Rose J.J.A."/>
            <person name="Ratcliffe J."/>
            <person name="Seviour R.J."/>
            <person name="Petrovski S."/>
        </authorList>
    </citation>
    <scope>NUCLEOTIDE SEQUENCE</scope>
    <source>
        <strain evidence="3">CON9</strain>
    </source>
</reference>
<keyword evidence="1" id="KW-0472">Membrane</keyword>
<dbReference type="EMBL" id="CP045809">
    <property type="protein sequence ID" value="QHN36761.1"/>
    <property type="molecule type" value="Genomic_DNA"/>
</dbReference>
<evidence type="ECO:0000313" key="3">
    <source>
        <dbReference type="EMBL" id="QHN36761.1"/>
    </source>
</evidence>
<name>A0ABX6INR4_9ACTN</name>
<dbReference type="InterPro" id="IPR003399">
    <property type="entry name" value="Mce/MlaD"/>
</dbReference>
<keyword evidence="4" id="KW-1185">Reference proteome</keyword>
<evidence type="ECO:0000259" key="2">
    <source>
        <dbReference type="Pfam" id="PF02470"/>
    </source>
</evidence>
<dbReference type="PANTHER" id="PTHR33371">
    <property type="entry name" value="INTERMEMBRANE PHOSPHOLIPID TRANSPORT SYSTEM BINDING PROTEIN MLAD-RELATED"/>
    <property type="match status" value="1"/>
</dbReference>
<feature type="transmembrane region" description="Helical" evidence="1">
    <location>
        <begin position="15"/>
        <end position="33"/>
    </location>
</feature>
<dbReference type="RefSeq" id="WP_213245033.1">
    <property type="nucleotide sequence ID" value="NZ_CP045806.1"/>
</dbReference>
<keyword evidence="1" id="KW-0812">Transmembrane</keyword>
<accession>A0ABX6INR4</accession>
<dbReference type="InterPro" id="IPR052336">
    <property type="entry name" value="MlaD_Phospholipid_Transporter"/>
</dbReference>
<dbReference type="Proteomes" id="UP001059836">
    <property type="component" value="Chromosome"/>
</dbReference>
<dbReference type="Pfam" id="PF02470">
    <property type="entry name" value="MlaD"/>
    <property type="match status" value="1"/>
</dbReference>
<evidence type="ECO:0000313" key="4">
    <source>
        <dbReference type="Proteomes" id="UP001059836"/>
    </source>
</evidence>
<keyword evidence="1" id="KW-1133">Transmembrane helix</keyword>
<dbReference type="PANTHER" id="PTHR33371:SF4">
    <property type="entry name" value="INTERMEMBRANE PHOSPHOLIPID TRANSPORT SYSTEM BINDING PROTEIN MLAD"/>
    <property type="match status" value="1"/>
</dbReference>
<proteinExistence type="predicted"/>
<evidence type="ECO:0000256" key="1">
    <source>
        <dbReference type="SAM" id="Phobius"/>
    </source>
</evidence>
<organism evidence="3 4">
    <name type="scientific">Gordonia pseudamarae</name>
    <dbReference type="NCBI Taxonomy" id="2831662"/>
    <lineage>
        <taxon>Bacteria</taxon>
        <taxon>Bacillati</taxon>
        <taxon>Actinomycetota</taxon>
        <taxon>Actinomycetes</taxon>
        <taxon>Mycobacteriales</taxon>
        <taxon>Gordoniaceae</taxon>
        <taxon>Gordonia</taxon>
    </lineage>
</organism>